<evidence type="ECO:0000313" key="5">
    <source>
        <dbReference type="Proteomes" id="UP000075714"/>
    </source>
</evidence>
<dbReference type="EMBL" id="LSYV01000853">
    <property type="protein sequence ID" value="KXZ41070.1"/>
    <property type="molecule type" value="Genomic_DNA"/>
</dbReference>
<protein>
    <recommendedName>
        <fullName evidence="3">Aldehyde oxidase/xanthine dehydrogenase second molybdopterin binding domain-containing protein</fullName>
    </recommendedName>
</protein>
<feature type="region of interest" description="Disordered" evidence="2">
    <location>
        <begin position="1"/>
        <end position="27"/>
    </location>
</feature>
<reference evidence="5" key="1">
    <citation type="journal article" date="2016" name="Nat. Commun.">
        <title>The Gonium pectorale genome demonstrates co-option of cell cycle regulation during the evolution of multicellularity.</title>
        <authorList>
            <person name="Hanschen E.R."/>
            <person name="Marriage T.N."/>
            <person name="Ferris P.J."/>
            <person name="Hamaji T."/>
            <person name="Toyoda A."/>
            <person name="Fujiyama A."/>
            <person name="Neme R."/>
            <person name="Noguchi H."/>
            <person name="Minakuchi Y."/>
            <person name="Suzuki M."/>
            <person name="Kawai-Toyooka H."/>
            <person name="Smith D.R."/>
            <person name="Sparks H."/>
            <person name="Anderson J."/>
            <person name="Bakaric R."/>
            <person name="Luria V."/>
            <person name="Karger A."/>
            <person name="Kirschner M.W."/>
            <person name="Durand P.M."/>
            <person name="Michod R.E."/>
            <person name="Nozaki H."/>
            <person name="Olson B.J."/>
        </authorList>
    </citation>
    <scope>NUCLEOTIDE SEQUENCE [LARGE SCALE GENOMIC DNA]</scope>
    <source>
        <strain evidence="5">NIES-2863</strain>
    </source>
</reference>
<evidence type="ECO:0000256" key="2">
    <source>
        <dbReference type="SAM" id="MobiDB-lite"/>
    </source>
</evidence>
<feature type="compositionally biased region" description="Low complexity" evidence="2">
    <location>
        <begin position="1"/>
        <end position="13"/>
    </location>
</feature>
<dbReference type="GO" id="GO:0005506">
    <property type="term" value="F:iron ion binding"/>
    <property type="evidence" value="ECO:0007669"/>
    <property type="project" value="InterPro"/>
</dbReference>
<keyword evidence="5" id="KW-1185">Reference proteome</keyword>
<accession>A0A150FVL2</accession>
<evidence type="ECO:0000256" key="1">
    <source>
        <dbReference type="ARBA" id="ARBA00022505"/>
    </source>
</evidence>
<dbReference type="Pfam" id="PF20256">
    <property type="entry name" value="MoCoBD_2"/>
    <property type="match status" value="1"/>
</dbReference>
<feature type="domain" description="Aldehyde oxidase/xanthine dehydrogenase second molybdopterin binding" evidence="3">
    <location>
        <begin position="179"/>
        <end position="225"/>
    </location>
</feature>
<gene>
    <name evidence="4" type="ORF">GPECTOR_857g99</name>
</gene>
<keyword evidence="1" id="KW-0500">Molybdenum</keyword>
<comment type="caution">
    <text evidence="4">The sequence shown here is derived from an EMBL/GenBank/DDBJ whole genome shotgun (WGS) entry which is preliminary data.</text>
</comment>
<name>A0A150FVL2_GONPE</name>
<dbReference type="Gene3D" id="3.30.365.10">
    <property type="entry name" value="Aldehyde oxidase/xanthine dehydrogenase, molybdopterin binding domain"/>
    <property type="match status" value="2"/>
</dbReference>
<dbReference type="GO" id="GO:0016491">
    <property type="term" value="F:oxidoreductase activity"/>
    <property type="evidence" value="ECO:0007669"/>
    <property type="project" value="InterPro"/>
</dbReference>
<sequence length="303" mass="30710">MELFLAPAGPAEAEPGDEEPKPGPDAVVAAAGAGAKAAAATVADEMAAEALAEAEVAAAEAEARMAEPRRRRPSASEAVIVTPLGKHIPSRLYTLPVLWERLMRGPEGGGGGWGRIKAETAAFKTSNRWRKRGVAVLPARAGSAAAAASAVRRSMFALSLYPVAAHALSELLPPARRPLPLEDVRISDTSSELLPNGGCTGGSTTSELACAAVRLACIKLVEGLKVEGAFVQGLGMVLSEKGPIGSKACGEPHLLLSVAALMALQRAAAEARSQAAAELPPADKAPEAAVTAEAAEVASAGGL</sequence>
<dbReference type="InterPro" id="IPR037165">
    <property type="entry name" value="AldOxase/xan_DH_Mopterin-bd_sf"/>
</dbReference>
<dbReference type="SUPFAM" id="SSF56003">
    <property type="entry name" value="Molybdenum cofactor-binding domain"/>
    <property type="match status" value="1"/>
</dbReference>
<dbReference type="AlphaFoldDB" id="A0A150FVL2"/>
<organism evidence="4 5">
    <name type="scientific">Gonium pectorale</name>
    <name type="common">Green alga</name>
    <dbReference type="NCBI Taxonomy" id="33097"/>
    <lineage>
        <taxon>Eukaryota</taxon>
        <taxon>Viridiplantae</taxon>
        <taxon>Chlorophyta</taxon>
        <taxon>core chlorophytes</taxon>
        <taxon>Chlorophyceae</taxon>
        <taxon>CS clade</taxon>
        <taxon>Chlamydomonadales</taxon>
        <taxon>Volvocaceae</taxon>
        <taxon>Gonium</taxon>
    </lineage>
</organism>
<dbReference type="STRING" id="33097.A0A150FVL2"/>
<dbReference type="PANTHER" id="PTHR11908">
    <property type="entry name" value="XANTHINE DEHYDROGENASE"/>
    <property type="match status" value="1"/>
</dbReference>
<proteinExistence type="predicted"/>
<dbReference type="Proteomes" id="UP000075714">
    <property type="component" value="Unassembled WGS sequence"/>
</dbReference>
<dbReference type="InterPro" id="IPR046867">
    <property type="entry name" value="AldOxase/xan_DH_MoCoBD2"/>
</dbReference>
<evidence type="ECO:0000313" key="4">
    <source>
        <dbReference type="EMBL" id="KXZ41070.1"/>
    </source>
</evidence>
<dbReference type="PANTHER" id="PTHR11908:SF132">
    <property type="entry name" value="ALDEHYDE OXIDASE 1-RELATED"/>
    <property type="match status" value="1"/>
</dbReference>
<evidence type="ECO:0000259" key="3">
    <source>
        <dbReference type="Pfam" id="PF20256"/>
    </source>
</evidence>
<dbReference type="InterPro" id="IPR016208">
    <property type="entry name" value="Ald_Oxase/xanthine_DH-like"/>
</dbReference>